<feature type="region of interest" description="Disordered" evidence="1">
    <location>
        <begin position="135"/>
        <end position="178"/>
    </location>
</feature>
<organism evidence="2 3">
    <name type="scientific">Mesonia hippocampi</name>
    <dbReference type="NCBI Taxonomy" id="1628250"/>
    <lineage>
        <taxon>Bacteria</taxon>
        <taxon>Pseudomonadati</taxon>
        <taxon>Bacteroidota</taxon>
        <taxon>Flavobacteriia</taxon>
        <taxon>Flavobacteriales</taxon>
        <taxon>Flavobacteriaceae</taxon>
        <taxon>Mesonia</taxon>
    </lineage>
</organism>
<sequence>MKKNLEAELLSIAHKILQLKDKSDIEELKAITAKLYEKILVLSYVDEHFKETAPTLGKSGYEEVIKEDFAHQKARPDGTEYNESAEELIEPNTEKIKDIVAQMDPETTQVDELFKEITETDTPKEEDFGVHYDKLPTFEPVNNNEKPTPEPKNTGETEENNEPEENLFTQKTTNQNLGEQKQSLNDRLKKGINIGLNDRLAYIKHLFDGNADDYNRVLSQLNTSSSFEKAITFIETMIKPDYNNWEGKEEWENKFLQTIENKFN</sequence>
<protein>
    <submittedName>
        <fullName evidence="2">Uncharacterized protein</fullName>
    </submittedName>
</protein>
<keyword evidence="3" id="KW-1185">Reference proteome</keyword>
<dbReference type="RefSeq" id="WP_183476651.1">
    <property type="nucleotide sequence ID" value="NZ_JACIFO010000002.1"/>
</dbReference>
<accession>A0A840EJF7</accession>
<reference evidence="2 3" key="1">
    <citation type="submission" date="2020-08" db="EMBL/GenBank/DDBJ databases">
        <title>Genomic Encyclopedia of Type Strains, Phase IV (KMG-IV): sequencing the most valuable type-strain genomes for metagenomic binning, comparative biology and taxonomic classification.</title>
        <authorList>
            <person name="Goeker M."/>
        </authorList>
    </citation>
    <scope>NUCLEOTIDE SEQUENCE [LARGE SCALE GENOMIC DNA]</scope>
    <source>
        <strain evidence="2 3">DSM 29568</strain>
    </source>
</reference>
<evidence type="ECO:0000313" key="2">
    <source>
        <dbReference type="EMBL" id="MBB4118509.1"/>
    </source>
</evidence>
<proteinExistence type="predicted"/>
<evidence type="ECO:0000256" key="1">
    <source>
        <dbReference type="SAM" id="MobiDB-lite"/>
    </source>
</evidence>
<dbReference type="EMBL" id="JACIFO010000002">
    <property type="protein sequence ID" value="MBB4118509.1"/>
    <property type="molecule type" value="Genomic_DNA"/>
</dbReference>
<dbReference type="AlphaFoldDB" id="A0A840EJF7"/>
<dbReference type="Proteomes" id="UP000553034">
    <property type="component" value="Unassembled WGS sequence"/>
</dbReference>
<feature type="compositionally biased region" description="Acidic residues" evidence="1">
    <location>
        <begin position="156"/>
        <end position="165"/>
    </location>
</feature>
<evidence type="ECO:0000313" key="3">
    <source>
        <dbReference type="Proteomes" id="UP000553034"/>
    </source>
</evidence>
<feature type="compositionally biased region" description="Polar residues" evidence="1">
    <location>
        <begin position="167"/>
        <end position="178"/>
    </location>
</feature>
<gene>
    <name evidence="2" type="ORF">GGR32_000783</name>
</gene>
<comment type="caution">
    <text evidence="2">The sequence shown here is derived from an EMBL/GenBank/DDBJ whole genome shotgun (WGS) entry which is preliminary data.</text>
</comment>
<name>A0A840EJF7_9FLAO</name>